<evidence type="ECO:0000313" key="7">
    <source>
        <dbReference type="EMBL" id="BAQ70040.1"/>
    </source>
</evidence>
<evidence type="ECO:0000256" key="2">
    <source>
        <dbReference type="ARBA" id="ARBA00023125"/>
    </source>
</evidence>
<dbReference type="PATRIC" id="fig|35806.4.peg.2972"/>
<dbReference type="InterPro" id="IPR039536">
    <property type="entry name" value="TetR_C_Proteobacteria"/>
</dbReference>
<dbReference type="GO" id="GO:0000976">
    <property type="term" value="F:transcription cis-regulatory region binding"/>
    <property type="evidence" value="ECO:0007669"/>
    <property type="project" value="TreeGrafter"/>
</dbReference>
<evidence type="ECO:0000313" key="8">
    <source>
        <dbReference type="Proteomes" id="UP000064912"/>
    </source>
</evidence>
<dbReference type="SUPFAM" id="SSF48498">
    <property type="entry name" value="Tetracyclin repressor-like, C-terminal domain"/>
    <property type="match status" value="1"/>
</dbReference>
<feature type="domain" description="HTH tetR-type" evidence="6">
    <location>
        <begin position="48"/>
        <end position="108"/>
    </location>
</feature>
<dbReference type="FunFam" id="1.10.10.60:FF:000141">
    <property type="entry name" value="TetR family transcriptional regulator"/>
    <property type="match status" value="1"/>
</dbReference>
<dbReference type="PROSITE" id="PS50977">
    <property type="entry name" value="HTH_TETR_2"/>
    <property type="match status" value="1"/>
</dbReference>
<evidence type="ECO:0000256" key="3">
    <source>
        <dbReference type="ARBA" id="ARBA00023163"/>
    </source>
</evidence>
<keyword evidence="2 4" id="KW-0238">DNA-binding</keyword>
<evidence type="ECO:0000256" key="5">
    <source>
        <dbReference type="SAM" id="MobiDB-lite"/>
    </source>
</evidence>
<gene>
    <name evidence="7" type="ORF">NHU_02893</name>
</gene>
<dbReference type="InterPro" id="IPR050109">
    <property type="entry name" value="HTH-type_TetR-like_transc_reg"/>
</dbReference>
<dbReference type="PROSITE" id="PS01081">
    <property type="entry name" value="HTH_TETR_1"/>
    <property type="match status" value="1"/>
</dbReference>
<dbReference type="PANTHER" id="PTHR30055:SF146">
    <property type="entry name" value="HTH-TYPE TRANSCRIPTIONAL DUAL REGULATOR CECR"/>
    <property type="match status" value="1"/>
</dbReference>
<dbReference type="Pfam" id="PF00440">
    <property type="entry name" value="TetR_N"/>
    <property type="match status" value="1"/>
</dbReference>
<dbReference type="Gene3D" id="1.10.357.10">
    <property type="entry name" value="Tetracycline Repressor, domain 2"/>
    <property type="match status" value="1"/>
</dbReference>
<dbReference type="PANTHER" id="PTHR30055">
    <property type="entry name" value="HTH-TYPE TRANSCRIPTIONAL REGULATOR RUTR"/>
    <property type="match status" value="1"/>
</dbReference>
<dbReference type="Pfam" id="PF14246">
    <property type="entry name" value="TetR_C_7"/>
    <property type="match status" value="1"/>
</dbReference>
<keyword evidence="1" id="KW-0805">Transcription regulation</keyword>
<feature type="compositionally biased region" description="Acidic residues" evidence="5">
    <location>
        <begin position="16"/>
        <end position="30"/>
    </location>
</feature>
<dbReference type="EMBL" id="AP014800">
    <property type="protein sequence ID" value="BAQ70040.1"/>
    <property type="molecule type" value="Genomic_DNA"/>
</dbReference>
<dbReference type="GO" id="GO:0003700">
    <property type="term" value="F:DNA-binding transcription factor activity"/>
    <property type="evidence" value="ECO:0007669"/>
    <property type="project" value="TreeGrafter"/>
</dbReference>
<dbReference type="Gene3D" id="1.10.10.60">
    <property type="entry name" value="Homeodomain-like"/>
    <property type="match status" value="1"/>
</dbReference>
<organism evidence="7 8">
    <name type="scientific">Rhodovulum sulfidophilum</name>
    <name type="common">Rhodobacter sulfidophilus</name>
    <dbReference type="NCBI Taxonomy" id="35806"/>
    <lineage>
        <taxon>Bacteria</taxon>
        <taxon>Pseudomonadati</taxon>
        <taxon>Pseudomonadota</taxon>
        <taxon>Alphaproteobacteria</taxon>
        <taxon>Rhodobacterales</taxon>
        <taxon>Paracoccaceae</taxon>
        <taxon>Rhodovulum</taxon>
    </lineage>
</organism>
<sequence length="250" mass="27352">MQCAPGDAPEPKTDPEAEPEAEPPAEDTAQDCDGPRRPCRRHAAGEDPAKRDQIMAGAMKAFLDKGFDATSVNDICRAAGVSKGTLYVYFADKQDLFVALVAEQREKMFGGVDAVLRSDLPLAEKLTRFGRQLAEIVTSDHVVQWQRTIAGIVDRMPELGVRFYDAGALRTHTDLTDLLRREVAAGRLDLPDPVLASAQFIDLSGAGIWRARLFGKRPTPPGPDEIERTVDSAVRLFLAAYARPGAHRED</sequence>
<dbReference type="KEGG" id="rsu:NHU_02893"/>
<dbReference type="PRINTS" id="PR00455">
    <property type="entry name" value="HTHTETR"/>
</dbReference>
<proteinExistence type="predicted"/>
<accession>A0A0D6B5D5</accession>
<feature type="DNA-binding region" description="H-T-H motif" evidence="4">
    <location>
        <begin position="71"/>
        <end position="90"/>
    </location>
</feature>
<dbReference type="InterPro" id="IPR023772">
    <property type="entry name" value="DNA-bd_HTH_TetR-type_CS"/>
</dbReference>
<dbReference type="AlphaFoldDB" id="A0A0D6B5D5"/>
<dbReference type="Proteomes" id="UP000064912">
    <property type="component" value="Chromosome"/>
</dbReference>
<evidence type="ECO:0000259" key="6">
    <source>
        <dbReference type="PROSITE" id="PS50977"/>
    </source>
</evidence>
<dbReference type="InterPro" id="IPR036271">
    <property type="entry name" value="Tet_transcr_reg_TetR-rel_C_sf"/>
</dbReference>
<feature type="region of interest" description="Disordered" evidence="5">
    <location>
        <begin position="1"/>
        <end position="51"/>
    </location>
</feature>
<name>A0A0D6B5D5_RHOSU</name>
<dbReference type="InterPro" id="IPR001647">
    <property type="entry name" value="HTH_TetR"/>
</dbReference>
<reference evidence="7 8" key="1">
    <citation type="submission" date="2015-02" db="EMBL/GenBank/DDBJ databases">
        <title>Genome sequene of Rhodovulum sulfidophilum DSM 2351.</title>
        <authorList>
            <person name="Nagao N."/>
        </authorList>
    </citation>
    <scope>NUCLEOTIDE SEQUENCE [LARGE SCALE GENOMIC DNA]</scope>
    <source>
        <strain evidence="7 8">DSM 2351</strain>
    </source>
</reference>
<dbReference type="InterPro" id="IPR009057">
    <property type="entry name" value="Homeodomain-like_sf"/>
</dbReference>
<evidence type="ECO:0000256" key="4">
    <source>
        <dbReference type="PROSITE-ProRule" id="PRU00335"/>
    </source>
</evidence>
<protein>
    <submittedName>
        <fullName evidence="7">Transcriptional regulator</fullName>
    </submittedName>
</protein>
<keyword evidence="3" id="KW-0804">Transcription</keyword>
<dbReference type="SUPFAM" id="SSF46689">
    <property type="entry name" value="Homeodomain-like"/>
    <property type="match status" value="1"/>
</dbReference>
<evidence type="ECO:0000256" key="1">
    <source>
        <dbReference type="ARBA" id="ARBA00023015"/>
    </source>
</evidence>
<dbReference type="eggNOG" id="COG1309">
    <property type="taxonomic scope" value="Bacteria"/>
</dbReference>